<organism evidence="2">
    <name type="scientific">viral metagenome</name>
    <dbReference type="NCBI Taxonomy" id="1070528"/>
    <lineage>
        <taxon>unclassified sequences</taxon>
        <taxon>metagenomes</taxon>
        <taxon>organismal metagenomes</taxon>
    </lineage>
</organism>
<evidence type="ECO:0000313" key="2">
    <source>
        <dbReference type="EMBL" id="QHU33038.1"/>
    </source>
</evidence>
<evidence type="ECO:0000256" key="1">
    <source>
        <dbReference type="SAM" id="MobiDB-lite"/>
    </source>
</evidence>
<feature type="region of interest" description="Disordered" evidence="1">
    <location>
        <begin position="371"/>
        <end position="404"/>
    </location>
</feature>
<protein>
    <submittedName>
        <fullName evidence="2">Uncharacterized protein</fullName>
    </submittedName>
</protein>
<reference evidence="2" key="1">
    <citation type="journal article" date="2020" name="Nature">
        <title>Giant virus diversity and host interactions through global metagenomics.</title>
        <authorList>
            <person name="Schulz F."/>
            <person name="Roux S."/>
            <person name="Paez-Espino D."/>
            <person name="Jungbluth S."/>
            <person name="Walsh D.A."/>
            <person name="Denef V.J."/>
            <person name="McMahon K.D."/>
            <person name="Konstantinidis K.T."/>
            <person name="Eloe-Fadrosh E.A."/>
            <person name="Kyrpides N.C."/>
            <person name="Woyke T."/>
        </authorList>
    </citation>
    <scope>NUCLEOTIDE SEQUENCE</scope>
    <source>
        <strain evidence="2">GVMAG-S-1014582-52</strain>
    </source>
</reference>
<accession>A0A6C0LSQ9</accession>
<name>A0A6C0LSQ9_9ZZZZ</name>
<dbReference type="Gene3D" id="1.25.40.20">
    <property type="entry name" value="Ankyrin repeat-containing domain"/>
    <property type="match status" value="1"/>
</dbReference>
<dbReference type="AlphaFoldDB" id="A0A6C0LSQ9"/>
<proteinExistence type="predicted"/>
<dbReference type="InterPro" id="IPR036770">
    <property type="entry name" value="Ankyrin_rpt-contain_sf"/>
</dbReference>
<dbReference type="EMBL" id="MN740556">
    <property type="protein sequence ID" value="QHU33038.1"/>
    <property type="molecule type" value="Genomic_DNA"/>
</dbReference>
<sequence>MFTENNINNISKKTGAEILDMYVNGKIDELTKCDLSIPIDTRGNNLLHMLASNVDLKVLKKVSENPKCTTYTIVNRVNYDGDLPIHVAMNTDNSLENKHEFIDFLVNKCGARTDIPNRRGQIIELEKSQLNSEEFNKEMSELSQLNHEVVKNLRTLASIRLNSDLKSSECQKNTLHNETNIKSFDHFSNNSFISTESDKNEKYKFILELINSSIPGTNKLSKSNSNTLELFGGHTGTRIIRPKLINSDSSFLTESGTNDSFITRRRDEILRNLHSTMERPKNDSMTTDAYNALLEKIKKYFDVDEEKAKQYRTALKITITREHPELRKRENDALKIKELEKILETEKSAKAAFKKIDMDEILSYMEEQRLKSLERSTEKNEKNSSKKEKDEKNPSIKEPKKVFKKDTKKIVTENGYMMSDDIILSSESF</sequence>